<sequence length="1135" mass="127602">MADFQNQLEEIKTLLSSNTKANKPFAYSTLLHLQEQSSNNPSSIQTLAQSSHTLLSQIIADISDDDEEIAAQALKCLGFTIYHPSLVAAIPVVGSNLVVESLAELIMTTKMKSVCNLGVWCISIQQFNASFLAAHFHSLLRAVVHALENPIGSLSTTFEAIQAVIKLATLLSENMRDTSNIWAPSVYRRLISVDKRERDVSERCLMKIRPTIFPPPLHLSKVLVLDLKQKLLPGMKELLNHGMKVQAMQAWGWFIRLLGSHAMKNRHLVNEMLKVPELTFSDHDPQVRIASQVAWEGLIDALIHPPIQDCETSTALENGIQQMGTSKGNSTGTQVNGFLKSLKLIMTPLIGIMASKCDISVQSSCLNTWCYLLHKLDTSVNYPSVIRAVLEPIFEAVFRIGPENKSIWLWNICLDLLDDLISAKYRDVNYESNNQVGNVSSRATMPGKCSWKHFSIKWLPWDLSQLDFHIKIIYILVSQGSMANVSPENRSLACDAALRIFRSVLKVIQIKLKNTSINYNEIMFCLNRTIQFTKKICEDVTSEDSGINDLHHTSLRFVEAVTEELELSILGSPLYKMPVDLKYIKYLQSVNDIRHAKVLAISSIAYMDMVSPIVYLTILYFCVVVQSTFNASNLEFILQGMHKHLKFLLSSYDSLENLHAVIGLLYKHMGFSWLKIWITLARVLKDYIDNVKDLSLLKSESDSIGYFAVCQLLSHPFVVCSCSPKQLSTVKISGSPELSLVSSLRELELEHVIEVWKSLYDSVTRAPKFEGSTSNGFAEDLVSVLNGCLDESISMLESNNELGLSDEIQGGDLLSLCGNVVICILEQIMTSEKSSKGNRIKDDGFYKRSSGINILGFSARFMRLSWAKRETDPSATPVVTSRVFSALTCFVGCLYLKQDISSFIEIISSPLLQWLSHVETQNESAFHQLQLLWTETLNSLQKSQPPIVFDSSFLNLQAPLLEKTLDHPHPSISKPTITFWNNTYGEQIKLDYPQCLLPILDKLSRNGKINLHKRSPPFLEKCVSRLEVGTAAQRYRVTATHNRSSKRVELVGDTVNGFDHKDKLFLGSKRKRLELTEHQKEVRRAQQGKERDCNGHGPGIRTYTTADFSQGNDESQGSQEFRNPESILEMLRRDG</sequence>
<keyword evidence="3" id="KW-0158">Chromosome</keyword>
<dbReference type="EMBL" id="JBBPBK010000015">
    <property type="protein sequence ID" value="KAK9269163.1"/>
    <property type="molecule type" value="Genomic_DNA"/>
</dbReference>
<dbReference type="InterPro" id="IPR022031">
    <property type="entry name" value="Rif1_N"/>
</dbReference>
<evidence type="ECO:0000256" key="3">
    <source>
        <dbReference type="ARBA" id="ARBA00022454"/>
    </source>
</evidence>
<keyword evidence="4" id="KW-0779">Telomere</keyword>
<dbReference type="PANTHER" id="PTHR22928">
    <property type="entry name" value="TELOMERE-ASSOCIATED PROTEIN RIF1"/>
    <property type="match status" value="1"/>
</dbReference>
<evidence type="ECO:0000256" key="5">
    <source>
        <dbReference type="ARBA" id="ARBA00023242"/>
    </source>
</evidence>
<evidence type="ECO:0000256" key="2">
    <source>
        <dbReference type="ARBA" id="ARBA00004574"/>
    </source>
</evidence>
<accession>A0AAP0N9N5</accession>
<dbReference type="InterPro" id="IPR016024">
    <property type="entry name" value="ARM-type_fold"/>
</dbReference>
<dbReference type="GO" id="GO:0000723">
    <property type="term" value="P:telomere maintenance"/>
    <property type="evidence" value="ECO:0007669"/>
    <property type="project" value="TreeGrafter"/>
</dbReference>
<evidence type="ECO:0000256" key="7">
    <source>
        <dbReference type="SAM" id="MobiDB-lite"/>
    </source>
</evidence>
<evidence type="ECO:0000256" key="6">
    <source>
        <dbReference type="ARBA" id="ARBA00023306"/>
    </source>
</evidence>
<evidence type="ECO:0000259" key="8">
    <source>
        <dbReference type="Pfam" id="PF12231"/>
    </source>
</evidence>
<evidence type="ECO:0000256" key="4">
    <source>
        <dbReference type="ARBA" id="ARBA00022895"/>
    </source>
</evidence>
<keyword evidence="10" id="KW-1185">Reference proteome</keyword>
<evidence type="ECO:0000313" key="9">
    <source>
        <dbReference type="EMBL" id="KAK9269163.1"/>
    </source>
</evidence>
<dbReference type="SUPFAM" id="SSF48371">
    <property type="entry name" value="ARM repeat"/>
    <property type="match status" value="1"/>
</dbReference>
<keyword evidence="6" id="KW-0131">Cell cycle</keyword>
<feature type="compositionally biased region" description="Basic and acidic residues" evidence="7">
    <location>
        <begin position="1079"/>
        <end position="1094"/>
    </location>
</feature>
<dbReference type="Gene3D" id="1.25.10.10">
    <property type="entry name" value="Leucine-rich Repeat Variant"/>
    <property type="match status" value="1"/>
</dbReference>
<feature type="region of interest" description="Disordered" evidence="7">
    <location>
        <begin position="1079"/>
        <end position="1135"/>
    </location>
</feature>
<keyword evidence="5" id="KW-0539">Nucleus</keyword>
<dbReference type="Proteomes" id="UP001415857">
    <property type="component" value="Unassembled WGS sequence"/>
</dbReference>
<gene>
    <name evidence="9" type="ORF">L1049_000932</name>
</gene>
<comment type="subcellular location">
    <subcellularLocation>
        <location evidence="2">Chromosome</location>
        <location evidence="2">Telomere</location>
    </subcellularLocation>
    <subcellularLocation>
        <location evidence="1">Nucleus</location>
    </subcellularLocation>
</comment>
<feature type="compositionally biased region" description="Polar residues" evidence="7">
    <location>
        <begin position="1102"/>
        <end position="1121"/>
    </location>
</feature>
<dbReference type="InterPro" id="IPR011989">
    <property type="entry name" value="ARM-like"/>
</dbReference>
<evidence type="ECO:0000256" key="1">
    <source>
        <dbReference type="ARBA" id="ARBA00004123"/>
    </source>
</evidence>
<organism evidence="9 10">
    <name type="scientific">Liquidambar formosana</name>
    <name type="common">Formosan gum</name>
    <dbReference type="NCBI Taxonomy" id="63359"/>
    <lineage>
        <taxon>Eukaryota</taxon>
        <taxon>Viridiplantae</taxon>
        <taxon>Streptophyta</taxon>
        <taxon>Embryophyta</taxon>
        <taxon>Tracheophyta</taxon>
        <taxon>Spermatophyta</taxon>
        <taxon>Magnoliopsida</taxon>
        <taxon>eudicotyledons</taxon>
        <taxon>Gunneridae</taxon>
        <taxon>Pentapetalae</taxon>
        <taxon>Saxifragales</taxon>
        <taxon>Altingiaceae</taxon>
        <taxon>Liquidambar</taxon>
    </lineage>
</organism>
<comment type="caution">
    <text evidence="9">The sequence shown here is derived from an EMBL/GenBank/DDBJ whole genome shotgun (WGS) entry which is preliminary data.</text>
</comment>
<dbReference type="PANTHER" id="PTHR22928:SF3">
    <property type="entry name" value="TELOMERE-ASSOCIATED PROTEIN RIF1"/>
    <property type="match status" value="1"/>
</dbReference>
<dbReference type="AlphaFoldDB" id="A0AAP0N9N5"/>
<dbReference type="GO" id="GO:0000781">
    <property type="term" value="C:chromosome, telomeric region"/>
    <property type="evidence" value="ECO:0007669"/>
    <property type="project" value="UniProtKB-SubCell"/>
</dbReference>
<name>A0AAP0N9N5_LIQFO</name>
<proteinExistence type="predicted"/>
<dbReference type="Pfam" id="PF12231">
    <property type="entry name" value="Rif1_N"/>
    <property type="match status" value="1"/>
</dbReference>
<reference evidence="9 10" key="1">
    <citation type="journal article" date="2024" name="Plant J.">
        <title>Genome sequences and population genomics reveal climatic adaptation and genomic divergence between two closely related sweetgum species.</title>
        <authorList>
            <person name="Xu W.Q."/>
            <person name="Ren C.Q."/>
            <person name="Zhang X.Y."/>
            <person name="Comes H.P."/>
            <person name="Liu X.H."/>
            <person name="Li Y.G."/>
            <person name="Kettle C.J."/>
            <person name="Jalonen R."/>
            <person name="Gaisberger H."/>
            <person name="Ma Y.Z."/>
            <person name="Qiu Y.X."/>
        </authorList>
    </citation>
    <scope>NUCLEOTIDE SEQUENCE [LARGE SCALE GENOMIC DNA]</scope>
    <source>
        <strain evidence="9">Hangzhou</strain>
    </source>
</reference>
<feature type="domain" description="Telomere-associated protein Rif1 N-terminal" evidence="8">
    <location>
        <begin position="23"/>
        <end position="334"/>
    </location>
</feature>
<evidence type="ECO:0000313" key="10">
    <source>
        <dbReference type="Proteomes" id="UP001415857"/>
    </source>
</evidence>
<protein>
    <recommendedName>
        <fullName evidence="8">Telomere-associated protein Rif1 N-terminal domain-containing protein</fullName>
    </recommendedName>
</protein>
<dbReference type="GO" id="GO:0005634">
    <property type="term" value="C:nucleus"/>
    <property type="evidence" value="ECO:0007669"/>
    <property type="project" value="UniProtKB-SubCell"/>
</dbReference>